<keyword evidence="4" id="KW-1185">Reference proteome</keyword>
<proteinExistence type="predicted"/>
<feature type="transmembrane region" description="Helical" evidence="2">
    <location>
        <begin position="427"/>
        <end position="444"/>
    </location>
</feature>
<reference evidence="3 4" key="1">
    <citation type="submission" date="2020-07" db="EMBL/GenBank/DDBJ databases">
        <title>Sequencing the genomes of 1000 actinobacteria strains.</title>
        <authorList>
            <person name="Klenk H.-P."/>
        </authorList>
    </citation>
    <scope>NUCLEOTIDE SEQUENCE [LARGE SCALE GENOMIC DNA]</scope>
    <source>
        <strain evidence="3 4">DSM 19970</strain>
    </source>
</reference>
<feature type="transmembrane region" description="Helical" evidence="2">
    <location>
        <begin position="298"/>
        <end position="321"/>
    </location>
</feature>
<protein>
    <recommendedName>
        <fullName evidence="5">Oligosaccharide repeat unit polymerase</fullName>
    </recommendedName>
</protein>
<dbReference type="RefSeq" id="WP_152649658.1">
    <property type="nucleotide sequence ID" value="NZ_BBRC01000030.1"/>
</dbReference>
<evidence type="ECO:0000313" key="3">
    <source>
        <dbReference type="EMBL" id="NYI40408.1"/>
    </source>
</evidence>
<name>A0A7Z0CIZ5_9MICO</name>
<feature type="region of interest" description="Disordered" evidence="1">
    <location>
        <begin position="488"/>
        <end position="510"/>
    </location>
</feature>
<keyword evidence="2" id="KW-0472">Membrane</keyword>
<feature type="transmembrane region" description="Helical" evidence="2">
    <location>
        <begin position="255"/>
        <end position="277"/>
    </location>
</feature>
<dbReference type="AlphaFoldDB" id="A0A7Z0CIZ5"/>
<feature type="transmembrane region" description="Helical" evidence="2">
    <location>
        <begin position="186"/>
        <end position="206"/>
    </location>
</feature>
<feature type="transmembrane region" description="Helical" evidence="2">
    <location>
        <begin position="104"/>
        <end position="126"/>
    </location>
</feature>
<dbReference type="Proteomes" id="UP000547973">
    <property type="component" value="Unassembled WGS sequence"/>
</dbReference>
<dbReference type="EMBL" id="JACBZO010000001">
    <property type="protein sequence ID" value="NYI40408.1"/>
    <property type="molecule type" value="Genomic_DNA"/>
</dbReference>
<evidence type="ECO:0000256" key="1">
    <source>
        <dbReference type="SAM" id="MobiDB-lite"/>
    </source>
</evidence>
<keyword evidence="2" id="KW-1133">Transmembrane helix</keyword>
<feature type="transmembrane region" description="Helical" evidence="2">
    <location>
        <begin position="218"/>
        <end position="249"/>
    </location>
</feature>
<evidence type="ECO:0000313" key="4">
    <source>
        <dbReference type="Proteomes" id="UP000547973"/>
    </source>
</evidence>
<keyword evidence="2" id="KW-0812">Transmembrane</keyword>
<feature type="transmembrane region" description="Helical" evidence="2">
    <location>
        <begin position="147"/>
        <end position="166"/>
    </location>
</feature>
<comment type="caution">
    <text evidence="3">The sequence shown here is derived from an EMBL/GenBank/DDBJ whole genome shotgun (WGS) entry which is preliminary data.</text>
</comment>
<organism evidence="3 4">
    <name type="scientific">Demequina lutea</name>
    <dbReference type="NCBI Taxonomy" id="431489"/>
    <lineage>
        <taxon>Bacteria</taxon>
        <taxon>Bacillati</taxon>
        <taxon>Actinomycetota</taxon>
        <taxon>Actinomycetes</taxon>
        <taxon>Micrococcales</taxon>
        <taxon>Demequinaceae</taxon>
        <taxon>Demequina</taxon>
    </lineage>
</organism>
<evidence type="ECO:0008006" key="5">
    <source>
        <dbReference type="Google" id="ProtNLM"/>
    </source>
</evidence>
<feature type="transmembrane region" description="Helical" evidence="2">
    <location>
        <begin position="33"/>
        <end position="51"/>
    </location>
</feature>
<accession>A0A7Z0CIZ5</accession>
<gene>
    <name evidence="3" type="ORF">BKA03_000527</name>
</gene>
<feature type="transmembrane region" description="Helical" evidence="2">
    <location>
        <begin position="364"/>
        <end position="386"/>
    </location>
</feature>
<feature type="transmembrane region" description="Helical" evidence="2">
    <location>
        <begin position="393"/>
        <end position="415"/>
    </location>
</feature>
<sequence>MFAESRVKVSWTLLGLATVAAVATIVGSGELTATLGPACIPLAPLLLLWLFRARFQIVALSPVWVIAIVVGGAGSIGCFLAASLNSVGGGGIVLYLPASDRLRTAAVFGFATLFFSIGSLLVALFSERRSQVVIPQIKVSQSSQARMLFLAAAPIAMVVVALGGALLLRDNYLRGAYLSGGFGRALFGFGEQLATAGVALAGYVLAAGRGANRLGAMLLTVAYFSLFFSLGTRRLALVPILLVVGMLMARPKRTWFKLAAATIIATLLLPLPLYLRGQNQHGLLPYLSSLSGYHFDGVDWLSTINNVLITFPITGMTAFYVDKLPLSYMLVSLDPLPGQLAGWYEIASNMTLNPWTPYSTIGELWNYGFVPSALVWVSFGIVAAWLDRVVRRLWVWGVPIVSLAVVGLSALFALQAIQYNLRSSSRMLWYAALIAIGGLIYTSLQRSRHRSKQASQRVSQFGDTVAEFGAEFRPTRGRLVAPRTYRPVRRTPLPRRPLSSQGFSQPRIGE</sequence>
<dbReference type="OrthoDB" id="3733533at2"/>
<feature type="transmembrane region" description="Helical" evidence="2">
    <location>
        <begin position="63"/>
        <end position="84"/>
    </location>
</feature>
<evidence type="ECO:0000256" key="2">
    <source>
        <dbReference type="SAM" id="Phobius"/>
    </source>
</evidence>